<protein>
    <submittedName>
        <fullName evidence="1">Uncharacterized protein</fullName>
    </submittedName>
</protein>
<sequence>MHRCFWGPEICFFFLKENPEAPTPYGFDDVFLFLLSASSVYCLPSHDDGGF</sequence>
<name>A0A0A9GUL8_ARUDO</name>
<dbReference type="AlphaFoldDB" id="A0A0A9GUL8"/>
<dbReference type="EMBL" id="GBRH01170667">
    <property type="protein sequence ID" value="JAE27229.1"/>
    <property type="molecule type" value="Transcribed_RNA"/>
</dbReference>
<reference evidence="1" key="1">
    <citation type="submission" date="2014-09" db="EMBL/GenBank/DDBJ databases">
        <authorList>
            <person name="Magalhaes I.L.F."/>
            <person name="Oliveira U."/>
            <person name="Santos F.R."/>
            <person name="Vidigal T.H.D.A."/>
            <person name="Brescovit A.D."/>
            <person name="Santos A.J."/>
        </authorList>
    </citation>
    <scope>NUCLEOTIDE SEQUENCE</scope>
    <source>
        <tissue evidence="1">Shoot tissue taken approximately 20 cm above the soil surface</tissue>
    </source>
</reference>
<accession>A0A0A9GUL8</accession>
<evidence type="ECO:0000313" key="1">
    <source>
        <dbReference type="EMBL" id="JAE27229.1"/>
    </source>
</evidence>
<reference evidence="1" key="2">
    <citation type="journal article" date="2015" name="Data Brief">
        <title>Shoot transcriptome of the giant reed, Arundo donax.</title>
        <authorList>
            <person name="Barrero R.A."/>
            <person name="Guerrero F.D."/>
            <person name="Moolhuijzen P."/>
            <person name="Goolsby J.A."/>
            <person name="Tidwell J."/>
            <person name="Bellgard S.E."/>
            <person name="Bellgard M.I."/>
        </authorList>
    </citation>
    <scope>NUCLEOTIDE SEQUENCE</scope>
    <source>
        <tissue evidence="1">Shoot tissue taken approximately 20 cm above the soil surface</tissue>
    </source>
</reference>
<organism evidence="1">
    <name type="scientific">Arundo donax</name>
    <name type="common">Giant reed</name>
    <name type="synonym">Donax arundinaceus</name>
    <dbReference type="NCBI Taxonomy" id="35708"/>
    <lineage>
        <taxon>Eukaryota</taxon>
        <taxon>Viridiplantae</taxon>
        <taxon>Streptophyta</taxon>
        <taxon>Embryophyta</taxon>
        <taxon>Tracheophyta</taxon>
        <taxon>Spermatophyta</taxon>
        <taxon>Magnoliopsida</taxon>
        <taxon>Liliopsida</taxon>
        <taxon>Poales</taxon>
        <taxon>Poaceae</taxon>
        <taxon>PACMAD clade</taxon>
        <taxon>Arundinoideae</taxon>
        <taxon>Arundineae</taxon>
        <taxon>Arundo</taxon>
    </lineage>
</organism>
<proteinExistence type="predicted"/>